<comment type="caution">
    <text evidence="2">The sequence shown here is derived from an EMBL/GenBank/DDBJ whole genome shotgun (WGS) entry which is preliminary data.</text>
</comment>
<gene>
    <name evidence="2" type="ORF">Z969_07695</name>
</gene>
<protein>
    <submittedName>
        <fullName evidence="2">Uncharacterized protein</fullName>
    </submittedName>
</protein>
<sequence length="174" mass="20122">MIKRKISIIVVIMIISLQLIGCNNKKINSDLGINHSNKIEKSSDMNRDKLNQDKSENIKEDNKKYKQKNKETIVKKNVDSNNTSNNNKNNNQNNNKGNISDNNKSNIVNNNSINKNNNKLNIDSVKYDPIFTFMTIKCNNINLVKSLNIYLDGKEFKYNTKKDMLKKEENKLLL</sequence>
<dbReference type="EMBL" id="JDRX01000016">
    <property type="protein sequence ID" value="KGN01813.1"/>
    <property type="molecule type" value="Genomic_DNA"/>
</dbReference>
<dbReference type="RefSeq" id="WP_039250086.1">
    <property type="nucleotide sequence ID" value="NZ_JDRX01000016.1"/>
</dbReference>
<dbReference type="Proteomes" id="UP000030016">
    <property type="component" value="Unassembled WGS sequence"/>
</dbReference>
<accession>A0AA88ZN95</accession>
<proteinExistence type="predicted"/>
<reference evidence="2 3" key="1">
    <citation type="submission" date="2014-01" db="EMBL/GenBank/DDBJ databases">
        <title>Plasmidome dynamics in the species complex Clostridium novyi sensu lato converts strains of independent lineages into distinctly different pathogens.</title>
        <authorList>
            <person name="Skarin H."/>
            <person name="Segerman B."/>
        </authorList>
    </citation>
    <scope>NUCLEOTIDE SEQUENCE [LARGE SCALE GENOMIC DNA]</scope>
    <source>
        <strain evidence="2 3">4570</strain>
    </source>
</reference>
<feature type="region of interest" description="Disordered" evidence="1">
    <location>
        <begin position="30"/>
        <end position="116"/>
    </location>
</feature>
<evidence type="ECO:0000313" key="3">
    <source>
        <dbReference type="Proteomes" id="UP000030016"/>
    </source>
</evidence>
<name>A0AA88ZN95_CLONO</name>
<feature type="compositionally biased region" description="Low complexity" evidence="1">
    <location>
        <begin position="79"/>
        <end position="116"/>
    </location>
</feature>
<feature type="compositionally biased region" description="Basic and acidic residues" evidence="1">
    <location>
        <begin position="37"/>
        <end position="78"/>
    </location>
</feature>
<evidence type="ECO:0000313" key="2">
    <source>
        <dbReference type="EMBL" id="KGN01813.1"/>
    </source>
</evidence>
<evidence type="ECO:0000256" key="1">
    <source>
        <dbReference type="SAM" id="MobiDB-lite"/>
    </source>
</evidence>
<dbReference type="AlphaFoldDB" id="A0AA88ZN95"/>
<organism evidence="2 3">
    <name type="scientific">Clostridium novyi A str. 4570</name>
    <dbReference type="NCBI Taxonomy" id="1444290"/>
    <lineage>
        <taxon>Bacteria</taxon>
        <taxon>Bacillati</taxon>
        <taxon>Bacillota</taxon>
        <taxon>Clostridia</taxon>
        <taxon>Eubacteriales</taxon>
        <taxon>Clostridiaceae</taxon>
        <taxon>Clostridium</taxon>
    </lineage>
</organism>